<reference evidence="2 3" key="1">
    <citation type="submission" date="2024-11" db="EMBL/GenBank/DDBJ databases">
        <title>A near-complete genome assembly of Cinchona calisaya.</title>
        <authorList>
            <person name="Lian D.C."/>
            <person name="Zhao X.W."/>
            <person name="Wei L."/>
        </authorList>
    </citation>
    <scope>NUCLEOTIDE SEQUENCE [LARGE SCALE GENOMIC DNA]</scope>
    <source>
        <tissue evidence="2">Nenye</tissue>
    </source>
</reference>
<keyword evidence="3" id="KW-1185">Reference proteome</keyword>
<keyword evidence="1" id="KW-0472">Membrane</keyword>
<keyword evidence="1" id="KW-0812">Transmembrane</keyword>
<protein>
    <submittedName>
        <fullName evidence="2">Uncharacterized protein</fullName>
    </submittedName>
</protein>
<organism evidence="2 3">
    <name type="scientific">Cinchona calisaya</name>
    <dbReference type="NCBI Taxonomy" id="153742"/>
    <lineage>
        <taxon>Eukaryota</taxon>
        <taxon>Viridiplantae</taxon>
        <taxon>Streptophyta</taxon>
        <taxon>Embryophyta</taxon>
        <taxon>Tracheophyta</taxon>
        <taxon>Spermatophyta</taxon>
        <taxon>Magnoliopsida</taxon>
        <taxon>eudicotyledons</taxon>
        <taxon>Gunneridae</taxon>
        <taxon>Pentapetalae</taxon>
        <taxon>asterids</taxon>
        <taxon>lamiids</taxon>
        <taxon>Gentianales</taxon>
        <taxon>Rubiaceae</taxon>
        <taxon>Cinchonoideae</taxon>
        <taxon>Cinchoneae</taxon>
        <taxon>Cinchona</taxon>
    </lineage>
</organism>
<name>A0ABD3AER2_9GENT</name>
<gene>
    <name evidence="2" type="ORF">ACH5RR_009006</name>
</gene>
<proteinExistence type="predicted"/>
<dbReference type="Proteomes" id="UP001630127">
    <property type="component" value="Unassembled WGS sequence"/>
</dbReference>
<sequence length="245" mass="28387">MYTTRLLIQPILRASITSIKFPYSHLSHTKFPWVLRGDYGPLQKWLNAVNAKVHKHKSVPNPYWNLIFRKYHHFGNFCSSRVRFTLSTIFGLSVTVGSIYTWPCIAYCTDGFEFVVDDHELGILDCSDSDEDHRALLTILRRLLVPVFFLLTILVNWGHPGVIAAKVTLILYTTKPSLFSVYLFVEQSCYARKVEVEDYLFICLARVELNYQKLILLGILGSWWVLPLSSWQEAFSMLRNSFLVK</sequence>
<keyword evidence="1" id="KW-1133">Transmembrane helix</keyword>
<evidence type="ECO:0000256" key="1">
    <source>
        <dbReference type="SAM" id="Phobius"/>
    </source>
</evidence>
<feature type="transmembrane region" description="Helical" evidence="1">
    <location>
        <begin position="139"/>
        <end position="157"/>
    </location>
</feature>
<evidence type="ECO:0000313" key="2">
    <source>
        <dbReference type="EMBL" id="KAL3529684.1"/>
    </source>
</evidence>
<comment type="caution">
    <text evidence="2">The sequence shown here is derived from an EMBL/GenBank/DDBJ whole genome shotgun (WGS) entry which is preliminary data.</text>
</comment>
<accession>A0ABD3AER2</accession>
<dbReference type="AlphaFoldDB" id="A0ABD3AER2"/>
<dbReference type="EMBL" id="JBJUIK010000004">
    <property type="protein sequence ID" value="KAL3529684.1"/>
    <property type="molecule type" value="Genomic_DNA"/>
</dbReference>
<feature type="transmembrane region" description="Helical" evidence="1">
    <location>
        <begin position="214"/>
        <end position="231"/>
    </location>
</feature>
<evidence type="ECO:0000313" key="3">
    <source>
        <dbReference type="Proteomes" id="UP001630127"/>
    </source>
</evidence>